<evidence type="ECO:0000313" key="3">
    <source>
        <dbReference type="Proteomes" id="UP000034911"/>
    </source>
</evidence>
<dbReference type="EMBL" id="LCLH01000007">
    <property type="protein sequence ID" value="KKU14030.1"/>
    <property type="molecule type" value="Genomic_DNA"/>
</dbReference>
<keyword evidence="1" id="KW-0812">Transmembrane</keyword>
<evidence type="ECO:0008006" key="4">
    <source>
        <dbReference type="Google" id="ProtNLM"/>
    </source>
</evidence>
<proteinExistence type="predicted"/>
<dbReference type="STRING" id="1619050.UX20_C0007G0008"/>
<comment type="caution">
    <text evidence="2">The sequence shown here is derived from an EMBL/GenBank/DDBJ whole genome shotgun (WGS) entry which is preliminary data.</text>
</comment>
<accession>A0A0G1QZC7</accession>
<evidence type="ECO:0000313" key="2">
    <source>
        <dbReference type="EMBL" id="KKU14030.1"/>
    </source>
</evidence>
<gene>
    <name evidence="2" type="ORF">UX20_C0007G0008</name>
</gene>
<reference evidence="2 3" key="1">
    <citation type="journal article" date="2015" name="Nature">
        <title>rRNA introns, odd ribosomes, and small enigmatic genomes across a large radiation of phyla.</title>
        <authorList>
            <person name="Brown C.T."/>
            <person name="Hug L.A."/>
            <person name="Thomas B.C."/>
            <person name="Sharon I."/>
            <person name="Castelle C.J."/>
            <person name="Singh A."/>
            <person name="Wilkins M.J."/>
            <person name="Williams K.H."/>
            <person name="Banfield J.F."/>
        </authorList>
    </citation>
    <scope>NUCLEOTIDE SEQUENCE [LARGE SCALE GENOMIC DNA]</scope>
</reference>
<organism evidence="2 3">
    <name type="scientific">Candidatus Magasanikbacteria bacterium GW2011_GWC2_45_8</name>
    <dbReference type="NCBI Taxonomy" id="1619050"/>
    <lineage>
        <taxon>Bacteria</taxon>
        <taxon>Candidatus Magasanikiibacteriota</taxon>
    </lineage>
</organism>
<dbReference type="AlphaFoldDB" id="A0A0G1QZC7"/>
<feature type="transmembrane region" description="Helical" evidence="1">
    <location>
        <begin position="20"/>
        <end position="49"/>
    </location>
</feature>
<protein>
    <recommendedName>
        <fullName evidence="4">Fimbrial assembly family protein</fullName>
    </recommendedName>
</protein>
<keyword evidence="1" id="KW-1133">Transmembrane helix</keyword>
<keyword evidence="1" id="KW-0472">Membrane</keyword>
<evidence type="ECO:0000256" key="1">
    <source>
        <dbReference type="SAM" id="Phobius"/>
    </source>
</evidence>
<dbReference type="Proteomes" id="UP000034911">
    <property type="component" value="Unassembled WGS sequence"/>
</dbReference>
<sequence length="175" mass="19508">MKHINLLPPLKQKHALNLYFFLFAKFILILLLVAAVLTGAVLGGASFLLNESIQQVTLHSEAIDKEFTAVNKEILTVNTNLKQIEFVTAAKKIWSARIFTILQYIIPPSVSLSGLSVLNDGTAISMQGNAQTRNALLDLQSQLKKIDFVEDASIPLDNLIRENNIEFQINLKLKH</sequence>
<name>A0A0G1QZC7_9BACT</name>